<name>A0A0D0VB88_CRYGA</name>
<protein>
    <submittedName>
        <fullName evidence="2">Uncharacterized protein</fullName>
    </submittedName>
</protein>
<evidence type="ECO:0000256" key="1">
    <source>
        <dbReference type="SAM" id="MobiDB-lite"/>
    </source>
</evidence>
<feature type="region of interest" description="Disordered" evidence="1">
    <location>
        <begin position="24"/>
        <end position="58"/>
    </location>
</feature>
<feature type="region of interest" description="Disordered" evidence="1">
    <location>
        <begin position="95"/>
        <end position="168"/>
    </location>
</feature>
<dbReference type="HOGENOM" id="CLU_1618940_0_0_1"/>
<gene>
    <name evidence="2" type="ORF">I312_05827</name>
</gene>
<evidence type="ECO:0000313" key="2">
    <source>
        <dbReference type="EMBL" id="KIR44856.1"/>
    </source>
</evidence>
<reference evidence="2" key="1">
    <citation type="submission" date="2015-01" db="EMBL/GenBank/DDBJ databases">
        <title>The Genome Sequence of Cryptococcus gattii CA1280.</title>
        <authorList>
            <consortium name="The Broad Institute Genomics Platform"/>
            <person name="Cuomo C."/>
            <person name="Litvintseva A."/>
            <person name="Chen Y."/>
            <person name="Heitman J."/>
            <person name="Sun S."/>
            <person name="Springer D."/>
            <person name="Dromer F."/>
            <person name="Young S."/>
            <person name="Zeng Q."/>
            <person name="Gargeya S."/>
            <person name="Abouelleil A."/>
            <person name="Alvarado L."/>
            <person name="Chapman S.B."/>
            <person name="Gainer-Dewar J."/>
            <person name="Goldberg J."/>
            <person name="Griggs A."/>
            <person name="Gujja S."/>
            <person name="Hansen M."/>
            <person name="Howarth C."/>
            <person name="Imamovic A."/>
            <person name="Larimer J."/>
            <person name="Murphy C."/>
            <person name="Naylor J."/>
            <person name="Pearson M."/>
            <person name="Priest M."/>
            <person name="Roberts A."/>
            <person name="Saif S."/>
            <person name="Shea T."/>
            <person name="Sykes S."/>
            <person name="Wortman J."/>
            <person name="Nusbaum C."/>
            <person name="Birren B."/>
        </authorList>
    </citation>
    <scope>NUCLEOTIDE SEQUENCE [LARGE SCALE GENOMIC DNA]</scope>
    <source>
        <strain evidence="2">CA1280</strain>
    </source>
</reference>
<accession>A0A0D0VB88</accession>
<sequence>MVVSNVIISSPGILETVHDFPENVFPADRSGDAPSGGHTPSTNSTPLRLDPQSQSTVRGFSTHYARPMSRYSSHSGSTSDIMGCANFNSWDVQMSAQHKAASDGRQATWEKGDKQKSATQHPFSGLPKGGKGVEKNGNSSRDPSRSSFTGRFVLLTEESEEGGGGGPL</sequence>
<feature type="compositionally biased region" description="Polar residues" evidence="1">
    <location>
        <begin position="136"/>
        <end position="149"/>
    </location>
</feature>
<proteinExistence type="predicted"/>
<organism evidence="2">
    <name type="scientific">Cryptococcus bacillisporus CA1280</name>
    <dbReference type="NCBI Taxonomy" id="1296109"/>
    <lineage>
        <taxon>Eukaryota</taxon>
        <taxon>Fungi</taxon>
        <taxon>Dikarya</taxon>
        <taxon>Basidiomycota</taxon>
        <taxon>Agaricomycotina</taxon>
        <taxon>Tremellomycetes</taxon>
        <taxon>Tremellales</taxon>
        <taxon>Cryptococcaceae</taxon>
        <taxon>Cryptococcus</taxon>
        <taxon>Cryptococcus gattii species complex</taxon>
    </lineage>
</organism>
<dbReference type="EMBL" id="KN847993">
    <property type="protein sequence ID" value="KIR44856.1"/>
    <property type="molecule type" value="Genomic_DNA"/>
</dbReference>
<feature type="compositionally biased region" description="Polar residues" evidence="1">
    <location>
        <begin position="38"/>
        <end position="58"/>
    </location>
</feature>
<dbReference type="AlphaFoldDB" id="A0A0D0VB88"/>